<name>A0AAD6Z777_9AGAR</name>
<dbReference type="EMBL" id="JARIHO010000079">
    <property type="protein sequence ID" value="KAJ7310105.1"/>
    <property type="molecule type" value="Genomic_DNA"/>
</dbReference>
<dbReference type="Proteomes" id="UP001218218">
    <property type="component" value="Unassembled WGS sequence"/>
</dbReference>
<comment type="caution">
    <text evidence="3">The sequence shown here is derived from an EMBL/GenBank/DDBJ whole genome shotgun (WGS) entry which is preliminary data.</text>
</comment>
<feature type="transmembrane region" description="Helical" evidence="2">
    <location>
        <begin position="123"/>
        <end position="144"/>
    </location>
</feature>
<accession>A0AAD6Z777</accession>
<evidence type="ECO:0000256" key="1">
    <source>
        <dbReference type="SAM" id="MobiDB-lite"/>
    </source>
</evidence>
<feature type="compositionally biased region" description="Basic residues" evidence="1">
    <location>
        <begin position="43"/>
        <end position="53"/>
    </location>
</feature>
<evidence type="ECO:0000313" key="4">
    <source>
        <dbReference type="Proteomes" id="UP001218218"/>
    </source>
</evidence>
<keyword evidence="2" id="KW-0812">Transmembrane</keyword>
<evidence type="ECO:0000256" key="2">
    <source>
        <dbReference type="SAM" id="Phobius"/>
    </source>
</evidence>
<keyword evidence="4" id="KW-1185">Reference proteome</keyword>
<keyword evidence="2" id="KW-1133">Transmembrane helix</keyword>
<gene>
    <name evidence="3" type="ORF">DFH08DRAFT_458125</name>
</gene>
<organism evidence="3 4">
    <name type="scientific">Mycena albidolilacea</name>
    <dbReference type="NCBI Taxonomy" id="1033008"/>
    <lineage>
        <taxon>Eukaryota</taxon>
        <taxon>Fungi</taxon>
        <taxon>Dikarya</taxon>
        <taxon>Basidiomycota</taxon>
        <taxon>Agaricomycotina</taxon>
        <taxon>Agaricomycetes</taxon>
        <taxon>Agaricomycetidae</taxon>
        <taxon>Agaricales</taxon>
        <taxon>Marasmiineae</taxon>
        <taxon>Mycenaceae</taxon>
        <taxon>Mycena</taxon>
    </lineage>
</organism>
<evidence type="ECO:0000313" key="3">
    <source>
        <dbReference type="EMBL" id="KAJ7310105.1"/>
    </source>
</evidence>
<dbReference type="AlphaFoldDB" id="A0AAD6Z777"/>
<proteinExistence type="predicted"/>
<keyword evidence="2" id="KW-0472">Membrane</keyword>
<protein>
    <submittedName>
        <fullName evidence="3">Uncharacterized protein</fullName>
    </submittedName>
</protein>
<feature type="transmembrane region" description="Helical" evidence="2">
    <location>
        <begin position="156"/>
        <end position="174"/>
    </location>
</feature>
<feature type="region of interest" description="Disordered" evidence="1">
    <location>
        <begin position="16"/>
        <end position="70"/>
    </location>
</feature>
<feature type="compositionally biased region" description="Low complexity" evidence="1">
    <location>
        <begin position="18"/>
        <end position="29"/>
    </location>
</feature>
<reference evidence="3" key="1">
    <citation type="submission" date="2023-03" db="EMBL/GenBank/DDBJ databases">
        <title>Massive genome expansion in bonnet fungi (Mycena s.s.) driven by repeated elements and novel gene families across ecological guilds.</title>
        <authorList>
            <consortium name="Lawrence Berkeley National Laboratory"/>
            <person name="Harder C.B."/>
            <person name="Miyauchi S."/>
            <person name="Viragh M."/>
            <person name="Kuo A."/>
            <person name="Thoen E."/>
            <person name="Andreopoulos B."/>
            <person name="Lu D."/>
            <person name="Skrede I."/>
            <person name="Drula E."/>
            <person name="Henrissat B."/>
            <person name="Morin E."/>
            <person name="Kohler A."/>
            <person name="Barry K."/>
            <person name="LaButti K."/>
            <person name="Morin E."/>
            <person name="Salamov A."/>
            <person name="Lipzen A."/>
            <person name="Mereny Z."/>
            <person name="Hegedus B."/>
            <person name="Baldrian P."/>
            <person name="Stursova M."/>
            <person name="Weitz H."/>
            <person name="Taylor A."/>
            <person name="Grigoriev I.V."/>
            <person name="Nagy L.G."/>
            <person name="Martin F."/>
            <person name="Kauserud H."/>
        </authorList>
    </citation>
    <scope>NUCLEOTIDE SEQUENCE</scope>
    <source>
        <strain evidence="3">CBHHK002</strain>
    </source>
</reference>
<sequence length="220" mass="24231">MQTTTVSHLWQLSHPLHSSQSTLGRSSSLRSKEYSASVYISSTKRKRKKRKISTKFQSKSKSENPGPSPPSLLIPLFHPSLQSYSYSAFSPSAYLSWSGFGSSGPVFSTTGDTSASVTSTSSAFARVSLAVSAGAAGAGGRLVLRLLRLDLRHNRGGFLLFRLLLLLLVLARTFTRLIDRRRRCRHNRNARHPRLSHSPAFSCRLLAHLAGVFAFATRRS</sequence>